<dbReference type="AlphaFoldDB" id="A0A9X2XVF7"/>
<evidence type="ECO:0000256" key="6">
    <source>
        <dbReference type="SAM" id="MobiDB-lite"/>
    </source>
</evidence>
<dbReference type="NCBIfam" id="TIGR03953">
    <property type="entry name" value="rplD_bact"/>
    <property type="match status" value="1"/>
</dbReference>
<dbReference type="PANTHER" id="PTHR10746">
    <property type="entry name" value="50S RIBOSOMAL PROTEIN L4"/>
    <property type="match status" value="1"/>
</dbReference>
<dbReference type="InterPro" id="IPR002136">
    <property type="entry name" value="Ribosomal_uL4"/>
</dbReference>
<reference evidence="7" key="1">
    <citation type="submission" date="2022-09" db="EMBL/GenBank/DDBJ databases">
        <authorList>
            <person name="Yuan C."/>
            <person name="Ke Z."/>
        </authorList>
    </citation>
    <scope>NUCLEOTIDE SEQUENCE</scope>
    <source>
        <strain evidence="7">LB-8</strain>
    </source>
</reference>
<dbReference type="EMBL" id="JAOTIF010000006">
    <property type="protein sequence ID" value="MCU7549505.1"/>
    <property type="molecule type" value="Genomic_DNA"/>
</dbReference>
<dbReference type="GO" id="GO:0005840">
    <property type="term" value="C:ribosome"/>
    <property type="evidence" value="ECO:0007669"/>
    <property type="project" value="UniProtKB-KW"/>
</dbReference>
<keyword evidence="5" id="KW-0699">rRNA-binding</keyword>
<sequence length="212" mass="23240">MQVEVLNIQGQKTGRTVELPEEIFGIEPNNHAIYLAVKQYLAAQRQGTHKVKTRAEVKGASRKLHRQKGTGGSRKGNIRNPLYKGGGTIFGPKPHKYDIKLNRKVKDLAKISALSHKAKENSIFVVEDLNFDTPKTKAFMNVLGSINVADKKALYVAPEYNTNVSLSLRNIPSVLGVLLSDINTYDIVNSEVIVLSESAAKIFAGEEAEVAA</sequence>
<dbReference type="Gene3D" id="3.40.1370.10">
    <property type="match status" value="1"/>
</dbReference>
<dbReference type="PANTHER" id="PTHR10746:SF6">
    <property type="entry name" value="LARGE RIBOSOMAL SUBUNIT PROTEIN UL4M"/>
    <property type="match status" value="1"/>
</dbReference>
<dbReference type="Pfam" id="PF00573">
    <property type="entry name" value="Ribosomal_L4"/>
    <property type="match status" value="1"/>
</dbReference>
<dbReference type="GO" id="GO:0019843">
    <property type="term" value="F:rRNA binding"/>
    <property type="evidence" value="ECO:0007669"/>
    <property type="project" value="UniProtKB-UniRule"/>
</dbReference>
<protein>
    <recommendedName>
        <fullName evidence="4 5">Large ribosomal subunit protein uL4</fullName>
    </recommendedName>
</protein>
<comment type="function">
    <text evidence="5">Forms part of the polypeptide exit tunnel.</text>
</comment>
<keyword evidence="3 5" id="KW-0687">Ribonucleoprotein</keyword>
<evidence type="ECO:0000256" key="1">
    <source>
        <dbReference type="ARBA" id="ARBA00010528"/>
    </source>
</evidence>
<evidence type="ECO:0000256" key="4">
    <source>
        <dbReference type="ARBA" id="ARBA00035244"/>
    </source>
</evidence>
<evidence type="ECO:0000256" key="2">
    <source>
        <dbReference type="ARBA" id="ARBA00022980"/>
    </source>
</evidence>
<gene>
    <name evidence="5 7" type="primary">rplD</name>
    <name evidence="7" type="ORF">OCK74_10290</name>
</gene>
<keyword evidence="2 5" id="KW-0689">Ribosomal protein</keyword>
<dbReference type="GO" id="GO:1990904">
    <property type="term" value="C:ribonucleoprotein complex"/>
    <property type="evidence" value="ECO:0007669"/>
    <property type="project" value="UniProtKB-KW"/>
</dbReference>
<comment type="function">
    <text evidence="5">One of the primary rRNA binding proteins, this protein initially binds near the 5'-end of the 23S rRNA. It is important during the early stages of 50S assembly. It makes multiple contacts with different domains of the 23S rRNA in the assembled 50S subunit and ribosome.</text>
</comment>
<dbReference type="RefSeq" id="WP_279296948.1">
    <property type="nucleotide sequence ID" value="NZ_JAOTIF010000006.1"/>
</dbReference>
<keyword evidence="8" id="KW-1185">Reference proteome</keyword>
<dbReference type="InterPro" id="IPR023574">
    <property type="entry name" value="Ribosomal_uL4_dom_sf"/>
</dbReference>
<evidence type="ECO:0000256" key="3">
    <source>
        <dbReference type="ARBA" id="ARBA00023274"/>
    </source>
</evidence>
<accession>A0A9X2XVF7</accession>
<proteinExistence type="inferred from homology"/>
<evidence type="ECO:0000313" key="8">
    <source>
        <dbReference type="Proteomes" id="UP001155483"/>
    </source>
</evidence>
<evidence type="ECO:0000256" key="5">
    <source>
        <dbReference type="HAMAP-Rule" id="MF_01328"/>
    </source>
</evidence>
<dbReference type="SUPFAM" id="SSF52166">
    <property type="entry name" value="Ribosomal protein L4"/>
    <property type="match status" value="1"/>
</dbReference>
<comment type="similarity">
    <text evidence="1 5">Belongs to the universal ribosomal protein uL4 family.</text>
</comment>
<comment type="caution">
    <text evidence="7">The sequence shown here is derived from an EMBL/GenBank/DDBJ whole genome shotgun (WGS) entry which is preliminary data.</text>
</comment>
<evidence type="ECO:0000313" key="7">
    <source>
        <dbReference type="EMBL" id="MCU7549505.1"/>
    </source>
</evidence>
<feature type="region of interest" description="Disordered" evidence="6">
    <location>
        <begin position="51"/>
        <end position="78"/>
    </location>
</feature>
<keyword evidence="5" id="KW-0694">RNA-binding</keyword>
<name>A0A9X2XVF7_9BACT</name>
<dbReference type="InterPro" id="IPR013005">
    <property type="entry name" value="Ribosomal_uL4-like"/>
</dbReference>
<dbReference type="HAMAP" id="MF_01328_B">
    <property type="entry name" value="Ribosomal_uL4_B"/>
    <property type="match status" value="1"/>
</dbReference>
<organism evidence="7 8">
    <name type="scientific">Paraflavisolibacter caeni</name>
    <dbReference type="NCBI Taxonomy" id="2982496"/>
    <lineage>
        <taxon>Bacteria</taxon>
        <taxon>Pseudomonadati</taxon>
        <taxon>Bacteroidota</taxon>
        <taxon>Chitinophagia</taxon>
        <taxon>Chitinophagales</taxon>
        <taxon>Chitinophagaceae</taxon>
        <taxon>Paraflavisolibacter</taxon>
    </lineage>
</organism>
<dbReference type="GO" id="GO:0003735">
    <property type="term" value="F:structural constituent of ribosome"/>
    <property type="evidence" value="ECO:0007669"/>
    <property type="project" value="InterPro"/>
</dbReference>
<comment type="subunit">
    <text evidence="5">Part of the 50S ribosomal subunit.</text>
</comment>
<dbReference type="Proteomes" id="UP001155483">
    <property type="component" value="Unassembled WGS sequence"/>
</dbReference>
<dbReference type="GO" id="GO:0006412">
    <property type="term" value="P:translation"/>
    <property type="evidence" value="ECO:0007669"/>
    <property type="project" value="UniProtKB-UniRule"/>
</dbReference>
<reference evidence="7" key="2">
    <citation type="submission" date="2023-04" db="EMBL/GenBank/DDBJ databases">
        <title>Paracnuella aquatica gen. nov., sp. nov., a member of the family Chitinophagaceae isolated from a hot spring.</title>
        <authorList>
            <person name="Wang C."/>
        </authorList>
    </citation>
    <scope>NUCLEOTIDE SEQUENCE</scope>
    <source>
        <strain evidence="7">LB-8</strain>
    </source>
</reference>